<feature type="transmembrane region" description="Helical" evidence="1">
    <location>
        <begin position="258"/>
        <end position="277"/>
    </location>
</feature>
<evidence type="ECO:0000313" key="3">
    <source>
        <dbReference type="Proteomes" id="UP000017559"/>
    </source>
</evidence>
<feature type="transmembrane region" description="Helical" evidence="1">
    <location>
        <begin position="227"/>
        <end position="246"/>
    </location>
</feature>
<protein>
    <submittedName>
        <fullName evidence="2">Uncharacterized protein</fullName>
    </submittedName>
</protein>
<accession>V2WD01</accession>
<dbReference type="KEGG" id="mrr:Moror_637"/>
<proteinExistence type="predicted"/>
<feature type="transmembrane region" description="Helical" evidence="1">
    <location>
        <begin position="179"/>
        <end position="206"/>
    </location>
</feature>
<sequence length="331" mass="36256">MSSEMDLPPELLEFTSVKQTIILPISTLSVMYLVYGELLHSPLRDVLYLWLTVALFALSTSFVVVKAVYMVYGAIVGFMAVKTGDYMPLIEYLTGDLENIVVSALGDVIAVFLNIAADYMLIHRCYVIWSSKKRVAIPLITASVITNAIGLAGVITIAVASRDTFVESNQVLYLAGSNIAFAFSIISAFVNSVITLLTAGRIWWIYRKARNHGVNASDNLVQAVSRIIFESGILYPICIVASLIALNTKPQNRVVFDFYPVAVLSAGIAPTLIMVRAKLGKNVESMQDVVSDIRFTSRPAPREESDVQIRSIGDLQGGELEVPKILISDKV</sequence>
<evidence type="ECO:0000313" key="2">
    <source>
        <dbReference type="EMBL" id="ESK84693.1"/>
    </source>
</evidence>
<feature type="transmembrane region" description="Helical" evidence="1">
    <location>
        <begin position="100"/>
        <end position="122"/>
    </location>
</feature>
<organism evidence="2 3">
    <name type="scientific">Moniliophthora roreri (strain MCA 2997)</name>
    <name type="common">Cocoa frosty pod rot fungus</name>
    <name type="synonym">Crinipellis roreri</name>
    <dbReference type="NCBI Taxonomy" id="1381753"/>
    <lineage>
        <taxon>Eukaryota</taxon>
        <taxon>Fungi</taxon>
        <taxon>Dikarya</taxon>
        <taxon>Basidiomycota</taxon>
        <taxon>Agaricomycotina</taxon>
        <taxon>Agaricomycetes</taxon>
        <taxon>Agaricomycetidae</taxon>
        <taxon>Agaricales</taxon>
        <taxon>Marasmiineae</taxon>
        <taxon>Marasmiaceae</taxon>
        <taxon>Moniliophthora</taxon>
    </lineage>
</organism>
<name>V2WD01_MONRO</name>
<gene>
    <name evidence="2" type="ORF">Moror_637</name>
</gene>
<evidence type="ECO:0000256" key="1">
    <source>
        <dbReference type="SAM" id="Phobius"/>
    </source>
</evidence>
<dbReference type="AlphaFoldDB" id="V2WD01"/>
<dbReference type="STRING" id="1381753.V2WD01"/>
<comment type="caution">
    <text evidence="2">The sequence shown here is derived from an EMBL/GenBank/DDBJ whole genome shotgun (WGS) entry which is preliminary data.</text>
</comment>
<dbReference type="Proteomes" id="UP000017559">
    <property type="component" value="Unassembled WGS sequence"/>
</dbReference>
<keyword evidence="1" id="KW-0812">Transmembrane</keyword>
<dbReference type="HOGENOM" id="CLU_044614_2_0_1"/>
<dbReference type="EMBL" id="AWSO01001244">
    <property type="protein sequence ID" value="ESK84693.1"/>
    <property type="molecule type" value="Genomic_DNA"/>
</dbReference>
<keyword evidence="1" id="KW-1133">Transmembrane helix</keyword>
<keyword evidence="3" id="KW-1185">Reference proteome</keyword>
<feature type="transmembrane region" description="Helical" evidence="1">
    <location>
        <begin position="134"/>
        <end position="159"/>
    </location>
</feature>
<keyword evidence="1" id="KW-0472">Membrane</keyword>
<feature type="transmembrane region" description="Helical" evidence="1">
    <location>
        <begin position="47"/>
        <end position="80"/>
    </location>
</feature>
<reference evidence="2 3" key="1">
    <citation type="journal article" date="2014" name="BMC Genomics">
        <title>Genome and secretome analysis of the hemibiotrophic fungal pathogen, Moniliophthora roreri, which causes frosty pod rot disease of cacao: mechanisms of the biotrophic and necrotrophic phases.</title>
        <authorList>
            <person name="Meinhardt L.W."/>
            <person name="Costa G.G.L."/>
            <person name="Thomazella D.P.T."/>
            <person name="Teixeira P.J.P.L."/>
            <person name="Carazzolle M.F."/>
            <person name="Schuster S.C."/>
            <person name="Carlson J.E."/>
            <person name="Guiltinan M.J."/>
            <person name="Mieczkowski P."/>
            <person name="Farmer A."/>
            <person name="Ramaraj T."/>
            <person name="Crozier J."/>
            <person name="Davis R.E."/>
            <person name="Shao J."/>
            <person name="Melnick R.L."/>
            <person name="Pereira G.A.G."/>
            <person name="Bailey B.A."/>
        </authorList>
    </citation>
    <scope>NUCLEOTIDE SEQUENCE [LARGE SCALE GENOMIC DNA]</scope>
    <source>
        <strain evidence="2 3">MCA 2997</strain>
    </source>
</reference>
<feature type="transmembrane region" description="Helical" evidence="1">
    <location>
        <begin position="16"/>
        <end position="35"/>
    </location>
</feature>